<dbReference type="Gene3D" id="1.10.260.40">
    <property type="entry name" value="lambda repressor-like DNA-binding domains"/>
    <property type="match status" value="1"/>
</dbReference>
<evidence type="ECO:0000313" key="2">
    <source>
        <dbReference type="EMBL" id="OLF15413.1"/>
    </source>
</evidence>
<dbReference type="EMBL" id="MSIE01000041">
    <property type="protein sequence ID" value="OLF15413.1"/>
    <property type="molecule type" value="Genomic_DNA"/>
</dbReference>
<dbReference type="InterPro" id="IPR001387">
    <property type="entry name" value="Cro/C1-type_HTH"/>
</dbReference>
<evidence type="ECO:0000259" key="1">
    <source>
        <dbReference type="PROSITE" id="PS50943"/>
    </source>
</evidence>
<dbReference type="OrthoDB" id="3420984at2"/>
<dbReference type="GO" id="GO:0003677">
    <property type="term" value="F:DNA binding"/>
    <property type="evidence" value="ECO:0007669"/>
    <property type="project" value="InterPro"/>
</dbReference>
<gene>
    <name evidence="2" type="ORF">BU204_21860</name>
</gene>
<dbReference type="InterPro" id="IPR010982">
    <property type="entry name" value="Lambda_DNA-bd_dom_sf"/>
</dbReference>
<protein>
    <submittedName>
        <fullName evidence="2">Transcriptional regulator</fullName>
    </submittedName>
</protein>
<feature type="domain" description="HTH cro/C1-type" evidence="1">
    <location>
        <begin position="15"/>
        <end position="61"/>
    </location>
</feature>
<keyword evidence="3" id="KW-1185">Reference proteome</keyword>
<organism evidence="2 3">
    <name type="scientific">Actinophytocola xanthii</name>
    <dbReference type="NCBI Taxonomy" id="1912961"/>
    <lineage>
        <taxon>Bacteria</taxon>
        <taxon>Bacillati</taxon>
        <taxon>Actinomycetota</taxon>
        <taxon>Actinomycetes</taxon>
        <taxon>Pseudonocardiales</taxon>
        <taxon>Pseudonocardiaceae</taxon>
    </lineage>
</organism>
<dbReference type="STRING" id="1912961.BU204_21860"/>
<dbReference type="AlphaFoldDB" id="A0A1Q8CM27"/>
<dbReference type="SMART" id="SM00530">
    <property type="entry name" value="HTH_XRE"/>
    <property type="match status" value="1"/>
</dbReference>
<dbReference type="Pfam" id="PF01381">
    <property type="entry name" value="HTH_3"/>
    <property type="match status" value="1"/>
</dbReference>
<dbReference type="RefSeq" id="WP_075127593.1">
    <property type="nucleotide sequence ID" value="NZ_MSIE01000041.1"/>
</dbReference>
<reference evidence="2 3" key="1">
    <citation type="submission" date="2016-12" db="EMBL/GenBank/DDBJ databases">
        <title>The draft genome sequence of Actinophytocola sp. 11-183.</title>
        <authorList>
            <person name="Wang W."/>
            <person name="Yuan L."/>
        </authorList>
    </citation>
    <scope>NUCLEOTIDE SEQUENCE [LARGE SCALE GENOMIC DNA]</scope>
    <source>
        <strain evidence="2 3">11-183</strain>
    </source>
</reference>
<evidence type="ECO:0000313" key="3">
    <source>
        <dbReference type="Proteomes" id="UP000185596"/>
    </source>
</evidence>
<dbReference type="SUPFAM" id="SSF47413">
    <property type="entry name" value="lambda repressor-like DNA-binding domains"/>
    <property type="match status" value="1"/>
</dbReference>
<dbReference type="Proteomes" id="UP000185596">
    <property type="component" value="Unassembled WGS sequence"/>
</dbReference>
<comment type="caution">
    <text evidence="2">The sequence shown here is derived from an EMBL/GenBank/DDBJ whole genome shotgun (WGS) entry which is preliminary data.</text>
</comment>
<dbReference type="CDD" id="cd00093">
    <property type="entry name" value="HTH_XRE"/>
    <property type="match status" value="1"/>
</dbReference>
<dbReference type="PROSITE" id="PS50943">
    <property type="entry name" value="HTH_CROC1"/>
    <property type="match status" value="1"/>
</dbReference>
<sequence>MELGARIRQLRGTLLTQRELAERAGVSVDLVRKLEQGQRQTAAVGSLQRIARALDVSLAELLDKPRGVPSADPDAGVVAIRRALTPVDDLTDGDGPDIEPLTLEEAERTATYLWGAYWSGRYELLSATLPNALMQLRATARAVASEQRPGAARALARAYQAAGDTLVHLGHPDAAFLAIREALRAAEGGGDPMLDSALRMSVSWQLLVQGRYEESERVAVVAANDIEPRGDASEPELAAYGILTVTGATAAARANRGAAAAELLDAAGEMAIRLGHDRDVHQTTFGPAKLAMMRVDVYVAQDEFSAALTAASALPDDAALPLASRARHLADVALAQLRLGRDAAAANTLLSMEQFAPDWIRFQTLPRQVLAELVERKRRASGPVRDLAVRLGVIAG</sequence>
<name>A0A1Q8CM27_9PSEU</name>
<proteinExistence type="predicted"/>
<accession>A0A1Q8CM27</accession>